<dbReference type="InterPro" id="IPR019734">
    <property type="entry name" value="TPR_rpt"/>
</dbReference>
<dbReference type="AlphaFoldDB" id="A1ALE2"/>
<dbReference type="InterPro" id="IPR011990">
    <property type="entry name" value="TPR-like_helical_dom_sf"/>
</dbReference>
<evidence type="ECO:0000256" key="1">
    <source>
        <dbReference type="PROSITE-ProRule" id="PRU00339"/>
    </source>
</evidence>
<dbReference type="Gene3D" id="1.25.40.10">
    <property type="entry name" value="Tetratricopeptide repeat domain"/>
    <property type="match status" value="1"/>
</dbReference>
<evidence type="ECO:0000256" key="2">
    <source>
        <dbReference type="SAM" id="Coils"/>
    </source>
</evidence>
<evidence type="ECO:0000313" key="3">
    <source>
        <dbReference type="EMBL" id="ABK98162.1"/>
    </source>
</evidence>
<keyword evidence="2" id="KW-0175">Coiled coil</keyword>
<protein>
    <submittedName>
        <fullName evidence="3">Lipoprotein, putative</fullName>
    </submittedName>
</protein>
<dbReference type="RefSeq" id="WP_011734475.1">
    <property type="nucleotide sequence ID" value="NC_008609.1"/>
</dbReference>
<proteinExistence type="inferred from homology"/>
<feature type="repeat" description="TPR" evidence="1">
    <location>
        <begin position="190"/>
        <end position="223"/>
    </location>
</feature>
<keyword evidence="4" id="KW-1185">Reference proteome</keyword>
<dbReference type="PROSITE" id="PS51257">
    <property type="entry name" value="PROKAR_LIPOPROTEIN"/>
    <property type="match status" value="1"/>
</dbReference>
<dbReference type="NCBIfam" id="TIGR02795">
    <property type="entry name" value="tol_pal_ybgF"/>
    <property type="match status" value="1"/>
</dbReference>
<dbReference type="EMBL" id="CP000482">
    <property type="protein sequence ID" value="ABK98162.1"/>
    <property type="molecule type" value="Genomic_DNA"/>
</dbReference>
<feature type="coiled-coil region" evidence="2">
    <location>
        <begin position="51"/>
        <end position="78"/>
    </location>
</feature>
<evidence type="ECO:0000313" key="4">
    <source>
        <dbReference type="Proteomes" id="UP000006732"/>
    </source>
</evidence>
<sequence length="236" mass="25623">MPFGIRTAACAVSCLALTGCASHDLMVKRQTEAEAKIEHLIEADKRNSQRMNALSGQLQELELRLRDSNGRISQLQASIGEMQVKGESTTPSHPEPAPTIELVNKEPASKGGESGPPAEYVKAFGLYSANSFSAAIQAFQAFLANSPGSDYTPNALYWIGECHYTLSDFPQAAAAFKKLAEGYPKSAKAPDALLKLGYTQTAMKQRDRATRTFESLIRQYPSSPAASRARERLTAH</sequence>
<dbReference type="Pfam" id="PF13432">
    <property type="entry name" value="TPR_16"/>
    <property type="match status" value="1"/>
</dbReference>
<gene>
    <name evidence="3" type="ordered locus">Ppro_0531</name>
</gene>
<keyword evidence="3" id="KW-0449">Lipoprotein</keyword>
<accession>A1ALE2</accession>
<dbReference type="KEGG" id="ppd:Ppro_0531"/>
<dbReference type="InterPro" id="IPR014162">
    <property type="entry name" value="CpoB_C"/>
</dbReference>
<feature type="repeat" description="TPR" evidence="1">
    <location>
        <begin position="153"/>
        <end position="186"/>
    </location>
</feature>
<dbReference type="STRING" id="338966.Ppro_0531"/>
<dbReference type="InterPro" id="IPR034706">
    <property type="entry name" value="CpoB"/>
</dbReference>
<dbReference type="PROSITE" id="PS50005">
    <property type="entry name" value="TPR"/>
    <property type="match status" value="2"/>
</dbReference>
<name>A1ALE2_PELPD</name>
<organism evidence="3 4">
    <name type="scientific">Pelobacter propionicus (strain DSM 2379 / NBRC 103807 / OttBd1)</name>
    <dbReference type="NCBI Taxonomy" id="338966"/>
    <lineage>
        <taxon>Bacteria</taxon>
        <taxon>Pseudomonadati</taxon>
        <taxon>Thermodesulfobacteriota</taxon>
        <taxon>Desulfuromonadia</taxon>
        <taxon>Desulfuromonadales</taxon>
        <taxon>Desulfuromonadaceae</taxon>
        <taxon>Pelobacter</taxon>
    </lineage>
</organism>
<dbReference type="GO" id="GO:0051301">
    <property type="term" value="P:cell division"/>
    <property type="evidence" value="ECO:0007669"/>
    <property type="project" value="InterPro"/>
</dbReference>
<dbReference type="HAMAP" id="MF_02066">
    <property type="entry name" value="CpoB"/>
    <property type="match status" value="1"/>
</dbReference>
<keyword evidence="1" id="KW-0802">TPR repeat</keyword>
<dbReference type="Pfam" id="PF13174">
    <property type="entry name" value="TPR_6"/>
    <property type="match status" value="1"/>
</dbReference>
<dbReference type="eggNOG" id="COG1729">
    <property type="taxonomic scope" value="Bacteria"/>
</dbReference>
<dbReference type="Proteomes" id="UP000006732">
    <property type="component" value="Chromosome"/>
</dbReference>
<dbReference type="HOGENOM" id="CLU_044315_3_1_7"/>
<dbReference type="SUPFAM" id="SSF48452">
    <property type="entry name" value="TPR-like"/>
    <property type="match status" value="1"/>
</dbReference>
<reference evidence="3 4" key="1">
    <citation type="submission" date="2006-10" db="EMBL/GenBank/DDBJ databases">
        <title>Complete sequence of chromosome of Pelobacter propionicus DSM 2379.</title>
        <authorList>
            <consortium name="US DOE Joint Genome Institute"/>
            <person name="Copeland A."/>
            <person name="Lucas S."/>
            <person name="Lapidus A."/>
            <person name="Barry K."/>
            <person name="Detter J.C."/>
            <person name="Glavina del Rio T."/>
            <person name="Hammon N."/>
            <person name="Israni S."/>
            <person name="Dalin E."/>
            <person name="Tice H."/>
            <person name="Pitluck S."/>
            <person name="Saunders E."/>
            <person name="Brettin T."/>
            <person name="Bruce D."/>
            <person name="Han C."/>
            <person name="Tapia R."/>
            <person name="Schmutz J."/>
            <person name="Larimer F."/>
            <person name="Land M."/>
            <person name="Hauser L."/>
            <person name="Kyrpides N."/>
            <person name="Kim E."/>
            <person name="Lovley D."/>
            <person name="Richardson P."/>
        </authorList>
    </citation>
    <scope>NUCLEOTIDE SEQUENCE [LARGE SCALE GENOMIC DNA]</scope>
    <source>
        <strain evidence="4">DSM 2379 / NBRC 103807 / OttBd1</strain>
    </source>
</reference>